<dbReference type="Proteomes" id="UP001444661">
    <property type="component" value="Unassembled WGS sequence"/>
</dbReference>
<sequence>MASATPGWPGLRLVKTCTECKQAKLKCDSKAKYPNPCSRCQSRQLRCTVDPMFKRTPARKRLEAMSKELREIKERRGAEGSTRPVPSSTEPSPSRNNSHTPNPSSTETLEDAFIFEMEEVQFEDVVLNRNMAINTFRIFATYYHPQLPILGRISMTDIYQSCPLLFWAIIAIVSLRMSEPAYQDLFRRLKQPYTDFLGREALQAPLPLQKLQAVLCVCHWTLGVKHQRLDPSWLYCGIAMNAAFYMGLNRPKPPPALRSIGVAPGNMEIRTNTWLGCFYVCNSLAMHLGLSPLISQPSDLRMTKSLFSGFRGPREFLAEVKVQQLISSFSSMLWPNTNDLDVDVSLVRTIDEKLDEISDEQAGVSSDSTVFTILTAKLHMYAAIVTRAPVDSTSRSIILKMGLGAALRIIDLAQTITPKPATTAAVVFAAAEDGENSDHNLLSHFQMTPEDRQRALSKKHFLAIVFATVFLLRYFSLNSAVPADEQQRAANRVLAAHGLFRSWSLEPSDEYARAAVLFETLARQAPHRADTQKLRLTDRMGVSILFDAVSTAHELRGEASSVVVDGRVTTPPPASGGGGGGDGDAASNGIAINNDSRRVPTRAEKGKQAAVEEAANDFETAVSIEAGVPTVYVDGMDVAALGGQGYEMGLPSDFWNNPMWDVFNFDFEAAASGQYLGDPFQQ</sequence>
<evidence type="ECO:0000256" key="3">
    <source>
        <dbReference type="ARBA" id="ARBA00023015"/>
    </source>
</evidence>
<name>A0ABR1SXI5_9PEZI</name>
<gene>
    <name evidence="9" type="ORF">PG993_007438</name>
</gene>
<dbReference type="Pfam" id="PF00172">
    <property type="entry name" value="Zn_clus"/>
    <property type="match status" value="1"/>
</dbReference>
<dbReference type="InterPro" id="IPR051089">
    <property type="entry name" value="prtT"/>
</dbReference>
<dbReference type="SUPFAM" id="SSF57701">
    <property type="entry name" value="Zn2/Cys6 DNA-binding domain"/>
    <property type="match status" value="1"/>
</dbReference>
<dbReference type="PANTHER" id="PTHR31845:SF21">
    <property type="entry name" value="REGULATORY PROTEIN LEU3"/>
    <property type="match status" value="1"/>
</dbReference>
<proteinExistence type="predicted"/>
<evidence type="ECO:0000256" key="5">
    <source>
        <dbReference type="ARBA" id="ARBA00023163"/>
    </source>
</evidence>
<reference evidence="9 10" key="1">
    <citation type="submission" date="2023-01" db="EMBL/GenBank/DDBJ databases">
        <title>Analysis of 21 Apiospora genomes using comparative genomics revels a genus with tremendous synthesis potential of carbohydrate active enzymes and secondary metabolites.</title>
        <authorList>
            <person name="Sorensen T."/>
        </authorList>
    </citation>
    <scope>NUCLEOTIDE SEQUENCE [LARGE SCALE GENOMIC DNA]</scope>
    <source>
        <strain evidence="9 10">CBS 33761</strain>
    </source>
</reference>
<dbReference type="InterPro" id="IPR001138">
    <property type="entry name" value="Zn2Cys6_DnaBD"/>
</dbReference>
<feature type="domain" description="Zn(2)-C6 fungal-type" evidence="8">
    <location>
        <begin position="16"/>
        <end position="49"/>
    </location>
</feature>
<keyword evidence="4" id="KW-0238">DNA-binding</keyword>
<comment type="caution">
    <text evidence="9">The sequence shown here is derived from an EMBL/GenBank/DDBJ whole genome shotgun (WGS) entry which is preliminary data.</text>
</comment>
<dbReference type="Pfam" id="PF04082">
    <property type="entry name" value="Fungal_trans"/>
    <property type="match status" value="1"/>
</dbReference>
<keyword evidence="5" id="KW-0804">Transcription</keyword>
<evidence type="ECO:0000313" key="9">
    <source>
        <dbReference type="EMBL" id="KAK8039027.1"/>
    </source>
</evidence>
<evidence type="ECO:0000256" key="4">
    <source>
        <dbReference type="ARBA" id="ARBA00023125"/>
    </source>
</evidence>
<evidence type="ECO:0000256" key="2">
    <source>
        <dbReference type="ARBA" id="ARBA00022723"/>
    </source>
</evidence>
<evidence type="ECO:0000256" key="6">
    <source>
        <dbReference type="ARBA" id="ARBA00023242"/>
    </source>
</evidence>
<keyword evidence="2" id="KW-0479">Metal-binding</keyword>
<dbReference type="PANTHER" id="PTHR31845">
    <property type="entry name" value="FINGER DOMAIN PROTEIN, PUTATIVE-RELATED"/>
    <property type="match status" value="1"/>
</dbReference>
<protein>
    <recommendedName>
        <fullName evidence="8">Zn(2)-C6 fungal-type domain-containing protein</fullName>
    </recommendedName>
</protein>
<organism evidence="9 10">
    <name type="scientific">Apiospora rasikravindrae</name>
    <dbReference type="NCBI Taxonomy" id="990691"/>
    <lineage>
        <taxon>Eukaryota</taxon>
        <taxon>Fungi</taxon>
        <taxon>Dikarya</taxon>
        <taxon>Ascomycota</taxon>
        <taxon>Pezizomycotina</taxon>
        <taxon>Sordariomycetes</taxon>
        <taxon>Xylariomycetidae</taxon>
        <taxon>Amphisphaeriales</taxon>
        <taxon>Apiosporaceae</taxon>
        <taxon>Apiospora</taxon>
    </lineage>
</organism>
<dbReference type="Gene3D" id="4.10.240.10">
    <property type="entry name" value="Zn(2)-C6 fungal-type DNA-binding domain"/>
    <property type="match status" value="1"/>
</dbReference>
<dbReference type="InterPro" id="IPR007219">
    <property type="entry name" value="XnlR_reg_dom"/>
</dbReference>
<keyword evidence="10" id="KW-1185">Reference proteome</keyword>
<accession>A0ABR1SXI5</accession>
<dbReference type="CDD" id="cd12148">
    <property type="entry name" value="fungal_TF_MHR"/>
    <property type="match status" value="1"/>
</dbReference>
<dbReference type="InterPro" id="IPR036864">
    <property type="entry name" value="Zn2-C6_fun-type_DNA-bd_sf"/>
</dbReference>
<dbReference type="CDD" id="cd00067">
    <property type="entry name" value="GAL4"/>
    <property type="match status" value="1"/>
</dbReference>
<feature type="region of interest" description="Disordered" evidence="7">
    <location>
        <begin position="73"/>
        <end position="106"/>
    </location>
</feature>
<dbReference type="EMBL" id="JAQQWK010000006">
    <property type="protein sequence ID" value="KAK8039027.1"/>
    <property type="molecule type" value="Genomic_DNA"/>
</dbReference>
<evidence type="ECO:0000256" key="1">
    <source>
        <dbReference type="ARBA" id="ARBA00004123"/>
    </source>
</evidence>
<dbReference type="SMART" id="SM00066">
    <property type="entry name" value="GAL4"/>
    <property type="match status" value="1"/>
</dbReference>
<evidence type="ECO:0000256" key="7">
    <source>
        <dbReference type="SAM" id="MobiDB-lite"/>
    </source>
</evidence>
<evidence type="ECO:0000313" key="10">
    <source>
        <dbReference type="Proteomes" id="UP001444661"/>
    </source>
</evidence>
<comment type="subcellular location">
    <subcellularLocation>
        <location evidence="1">Nucleus</location>
    </subcellularLocation>
</comment>
<dbReference type="SMART" id="SM00906">
    <property type="entry name" value="Fungal_trans"/>
    <property type="match status" value="1"/>
</dbReference>
<evidence type="ECO:0000259" key="8">
    <source>
        <dbReference type="PROSITE" id="PS50048"/>
    </source>
</evidence>
<dbReference type="PROSITE" id="PS00463">
    <property type="entry name" value="ZN2_CY6_FUNGAL_1"/>
    <property type="match status" value="1"/>
</dbReference>
<keyword evidence="3" id="KW-0805">Transcription regulation</keyword>
<keyword evidence="6" id="KW-0539">Nucleus</keyword>
<dbReference type="PROSITE" id="PS50048">
    <property type="entry name" value="ZN2_CY6_FUNGAL_2"/>
    <property type="match status" value="1"/>
</dbReference>
<feature type="compositionally biased region" description="Polar residues" evidence="7">
    <location>
        <begin position="84"/>
        <end position="106"/>
    </location>
</feature>
<feature type="region of interest" description="Disordered" evidence="7">
    <location>
        <begin position="565"/>
        <end position="600"/>
    </location>
</feature>